<evidence type="ECO:0000313" key="6">
    <source>
        <dbReference type="Proteomes" id="UP000652427"/>
    </source>
</evidence>
<dbReference type="PROSITE" id="PS50977">
    <property type="entry name" value="HTH_TETR_2"/>
    <property type="match status" value="1"/>
</dbReference>
<dbReference type="EMBL" id="JABWMH010000003">
    <property type="protein sequence ID" value="NVD28131.1"/>
    <property type="molecule type" value="Genomic_DNA"/>
</dbReference>
<feature type="domain" description="HTH tetR-type" evidence="4">
    <location>
        <begin position="22"/>
        <end position="82"/>
    </location>
</feature>
<evidence type="ECO:0000256" key="3">
    <source>
        <dbReference type="SAM" id="MobiDB-lite"/>
    </source>
</evidence>
<evidence type="ECO:0000259" key="4">
    <source>
        <dbReference type="PROSITE" id="PS50977"/>
    </source>
</evidence>
<dbReference type="SUPFAM" id="SSF46689">
    <property type="entry name" value="Homeodomain-like"/>
    <property type="match status" value="1"/>
</dbReference>
<organism evidence="5 6">
    <name type="scientific">Parasphingorhabdus flavimaris</name>
    <dbReference type="NCBI Taxonomy" id="266812"/>
    <lineage>
        <taxon>Bacteria</taxon>
        <taxon>Pseudomonadati</taxon>
        <taxon>Pseudomonadota</taxon>
        <taxon>Alphaproteobacteria</taxon>
        <taxon>Sphingomonadales</taxon>
        <taxon>Sphingomonadaceae</taxon>
        <taxon>Parasphingorhabdus</taxon>
    </lineage>
</organism>
<dbReference type="PRINTS" id="PR00455">
    <property type="entry name" value="HTHTETR"/>
</dbReference>
<reference evidence="5 6" key="1">
    <citation type="submission" date="2020-06" db="EMBL/GenBank/DDBJ databases">
        <authorList>
            <person name="Kim S.-J."/>
            <person name="Park S.-J."/>
        </authorList>
    </citation>
    <scope>NUCLEOTIDE SEQUENCE [LARGE SCALE GENOMIC DNA]</scope>
    <source>
        <strain evidence="5 6">SW-151</strain>
    </source>
</reference>
<name>A0ABX2N342_9SPHN</name>
<gene>
    <name evidence="5" type="ORF">HUO14_09465</name>
</gene>
<feature type="region of interest" description="Disordered" evidence="3">
    <location>
        <begin position="1"/>
        <end position="21"/>
    </location>
</feature>
<dbReference type="PANTHER" id="PTHR43479">
    <property type="entry name" value="ACREF/ENVCD OPERON REPRESSOR-RELATED"/>
    <property type="match status" value="1"/>
</dbReference>
<dbReference type="SUPFAM" id="SSF48498">
    <property type="entry name" value="Tetracyclin repressor-like, C-terminal domain"/>
    <property type="match status" value="1"/>
</dbReference>
<dbReference type="InterPro" id="IPR001647">
    <property type="entry name" value="HTH_TetR"/>
</dbReference>
<evidence type="ECO:0000313" key="5">
    <source>
        <dbReference type="EMBL" id="NVD28131.1"/>
    </source>
</evidence>
<evidence type="ECO:0000256" key="1">
    <source>
        <dbReference type="ARBA" id="ARBA00023125"/>
    </source>
</evidence>
<evidence type="ECO:0000256" key="2">
    <source>
        <dbReference type="PROSITE-ProRule" id="PRU00335"/>
    </source>
</evidence>
<accession>A0ABX2N342</accession>
<dbReference type="Pfam" id="PF00440">
    <property type="entry name" value="TetR_N"/>
    <property type="match status" value="1"/>
</dbReference>
<feature type="DNA-binding region" description="H-T-H motif" evidence="2">
    <location>
        <begin position="45"/>
        <end position="64"/>
    </location>
</feature>
<dbReference type="InterPro" id="IPR050624">
    <property type="entry name" value="HTH-type_Tx_Regulator"/>
</dbReference>
<dbReference type="InterPro" id="IPR036271">
    <property type="entry name" value="Tet_transcr_reg_TetR-rel_C_sf"/>
</dbReference>
<dbReference type="Gene3D" id="1.10.357.10">
    <property type="entry name" value="Tetracycline Repressor, domain 2"/>
    <property type="match status" value="1"/>
</dbReference>
<comment type="caution">
    <text evidence="5">The sequence shown here is derived from an EMBL/GenBank/DDBJ whole genome shotgun (WGS) entry which is preliminary data.</text>
</comment>
<proteinExistence type="predicted"/>
<dbReference type="PANTHER" id="PTHR43479:SF8">
    <property type="entry name" value="TRANSCRIPTIONAL REGULATOR, TETR FAMILY"/>
    <property type="match status" value="1"/>
</dbReference>
<dbReference type="Gene3D" id="1.10.10.60">
    <property type="entry name" value="Homeodomain-like"/>
    <property type="match status" value="1"/>
</dbReference>
<dbReference type="Proteomes" id="UP000652427">
    <property type="component" value="Unassembled WGS sequence"/>
</dbReference>
<dbReference type="RefSeq" id="WP_176279666.1">
    <property type="nucleotide sequence ID" value="NZ_JABWMH010000003.1"/>
</dbReference>
<feature type="compositionally biased region" description="Basic and acidic residues" evidence="3">
    <location>
        <begin position="1"/>
        <end position="16"/>
    </location>
</feature>
<sequence length="208" mass="23450">MATEYSEHIESKDKQPRTARGLKTKRKLLDAAALEFGEKGFHEASITGITQRAGTALGSFYTYFDSKDELFSALVRDMSSRVKSHAASAMTEWQDALEREKLALEAFMTFAREHKEIYRIIDEAEFVDPDSYRSHYEETAKRIHERLEEGSAAGDFRGGLEEAHAWAIMGMNVFLGLRYGIWSEEKSAVQIAEIASDILARGIATDKD</sequence>
<dbReference type="InterPro" id="IPR009057">
    <property type="entry name" value="Homeodomain-like_sf"/>
</dbReference>
<keyword evidence="6" id="KW-1185">Reference proteome</keyword>
<protein>
    <submittedName>
        <fullName evidence="5">TetR/AcrR family transcriptional regulator</fullName>
    </submittedName>
</protein>
<keyword evidence="1 2" id="KW-0238">DNA-binding</keyword>